<proteinExistence type="predicted"/>
<dbReference type="Gene3D" id="1.10.10.60">
    <property type="entry name" value="Homeodomain-like"/>
    <property type="match status" value="1"/>
</dbReference>
<name>A0A9D2JGP9_9ENTE</name>
<evidence type="ECO:0000313" key="2">
    <source>
        <dbReference type="EMBL" id="HIZ52766.1"/>
    </source>
</evidence>
<dbReference type="SUPFAM" id="SSF46689">
    <property type="entry name" value="Homeodomain-like"/>
    <property type="match status" value="1"/>
</dbReference>
<dbReference type="Pfam" id="PF06056">
    <property type="entry name" value="Terminase_5"/>
    <property type="match status" value="1"/>
</dbReference>
<gene>
    <name evidence="2" type="ORF">IAA20_02345</name>
</gene>
<organism evidence="2 3">
    <name type="scientific">Candidatus Enterococcus avicola</name>
    <dbReference type="NCBI Taxonomy" id="2838561"/>
    <lineage>
        <taxon>Bacteria</taxon>
        <taxon>Bacillati</taxon>
        <taxon>Bacillota</taxon>
        <taxon>Bacilli</taxon>
        <taxon>Lactobacillales</taxon>
        <taxon>Enterococcaceae</taxon>
        <taxon>Enterococcus</taxon>
    </lineage>
</organism>
<evidence type="ECO:0000259" key="1">
    <source>
        <dbReference type="Pfam" id="PF06056"/>
    </source>
</evidence>
<reference evidence="2" key="1">
    <citation type="journal article" date="2021" name="PeerJ">
        <title>Extensive microbial diversity within the chicken gut microbiome revealed by metagenomics and culture.</title>
        <authorList>
            <person name="Gilroy R."/>
            <person name="Ravi A."/>
            <person name="Getino M."/>
            <person name="Pursley I."/>
            <person name="Horton D.L."/>
            <person name="Alikhan N.F."/>
            <person name="Baker D."/>
            <person name="Gharbi K."/>
            <person name="Hall N."/>
            <person name="Watson M."/>
            <person name="Adriaenssens E.M."/>
            <person name="Foster-Nyarko E."/>
            <person name="Jarju S."/>
            <person name="Secka A."/>
            <person name="Antonio M."/>
            <person name="Oren A."/>
            <person name="Chaudhuri R.R."/>
            <person name="La Ragione R."/>
            <person name="Hildebrand F."/>
            <person name="Pallen M.J."/>
        </authorList>
    </citation>
    <scope>NUCLEOTIDE SEQUENCE</scope>
    <source>
        <strain evidence="2">CHK172-16539</strain>
    </source>
</reference>
<protein>
    <submittedName>
        <fullName evidence="2">Helix-turn-helix domain-containing protein</fullName>
    </submittedName>
</protein>
<feature type="domain" description="Terminase ATPase subunit N-terminal" evidence="1">
    <location>
        <begin position="2"/>
        <end position="43"/>
    </location>
</feature>
<reference evidence="2" key="2">
    <citation type="submission" date="2021-04" db="EMBL/GenBank/DDBJ databases">
        <authorList>
            <person name="Gilroy R."/>
        </authorList>
    </citation>
    <scope>NUCLEOTIDE SEQUENCE</scope>
    <source>
        <strain evidence="2">CHK172-16539</strain>
    </source>
</reference>
<accession>A0A9D2JGP9</accession>
<dbReference type="EMBL" id="DXBN01000057">
    <property type="protein sequence ID" value="HIZ52766.1"/>
    <property type="molecule type" value="Genomic_DNA"/>
</dbReference>
<feature type="non-terminal residue" evidence="2">
    <location>
        <position position="121"/>
    </location>
</feature>
<dbReference type="Proteomes" id="UP000824063">
    <property type="component" value="Unassembled WGS sequence"/>
</dbReference>
<sequence>MDLKEQAKQDYLAGMKIKDIAQKIGKSASTIRSWKSRYKWDDVSDKVAKAATKSVATKRNNNELTKKYGWEPKYDKHGSFKLFGVKIVVAFTNSERGVGAVRGMTAYGAYINEASLANRAV</sequence>
<dbReference type="InterPro" id="IPR010332">
    <property type="entry name" value="ATPase_terminase-su_N"/>
</dbReference>
<dbReference type="AlphaFoldDB" id="A0A9D2JGP9"/>
<dbReference type="InterPro" id="IPR009057">
    <property type="entry name" value="Homeodomain-like_sf"/>
</dbReference>
<evidence type="ECO:0000313" key="3">
    <source>
        <dbReference type="Proteomes" id="UP000824063"/>
    </source>
</evidence>
<comment type="caution">
    <text evidence="2">The sequence shown here is derived from an EMBL/GenBank/DDBJ whole genome shotgun (WGS) entry which is preliminary data.</text>
</comment>